<dbReference type="EMBL" id="FNHQ01000044">
    <property type="protein sequence ID" value="SDN38442.1"/>
    <property type="molecule type" value="Genomic_DNA"/>
</dbReference>
<protein>
    <submittedName>
        <fullName evidence="3">Nitrilase</fullName>
    </submittedName>
</protein>
<dbReference type="InterPro" id="IPR044149">
    <property type="entry name" value="Nitrilases_CHs"/>
</dbReference>
<dbReference type="SUPFAM" id="SSF56317">
    <property type="entry name" value="Carbon-nitrogen hydrolase"/>
    <property type="match status" value="1"/>
</dbReference>
<comment type="similarity">
    <text evidence="1">Belongs to the carbon-nitrogen hydrolase superfamily. Nitrilase family.</text>
</comment>
<evidence type="ECO:0000259" key="2">
    <source>
        <dbReference type="PROSITE" id="PS50263"/>
    </source>
</evidence>
<organism evidence="3 4">
    <name type="scientific">Megasphaera paucivorans</name>
    <dbReference type="NCBI Taxonomy" id="349095"/>
    <lineage>
        <taxon>Bacteria</taxon>
        <taxon>Bacillati</taxon>
        <taxon>Bacillota</taxon>
        <taxon>Negativicutes</taxon>
        <taxon>Veillonellales</taxon>
        <taxon>Veillonellaceae</taxon>
        <taxon>Megasphaera</taxon>
    </lineage>
</organism>
<dbReference type="Gene3D" id="3.60.110.10">
    <property type="entry name" value="Carbon-nitrogen hydrolase"/>
    <property type="match status" value="1"/>
</dbReference>
<name>A0A1H0AYC1_9FIRM</name>
<evidence type="ECO:0000313" key="3">
    <source>
        <dbReference type="EMBL" id="SDN38442.1"/>
    </source>
</evidence>
<reference evidence="3 4" key="1">
    <citation type="submission" date="2016-10" db="EMBL/GenBank/DDBJ databases">
        <authorList>
            <person name="de Groot N.N."/>
        </authorList>
    </citation>
    <scope>NUCLEOTIDE SEQUENCE [LARGE SCALE GENOMIC DNA]</scope>
    <source>
        <strain evidence="3 4">DSM 16981</strain>
    </source>
</reference>
<dbReference type="PANTHER" id="PTHR46044">
    <property type="entry name" value="NITRILASE"/>
    <property type="match status" value="1"/>
</dbReference>
<dbReference type="InterPro" id="IPR036526">
    <property type="entry name" value="C-N_Hydrolase_sf"/>
</dbReference>
<dbReference type="Proteomes" id="UP000199309">
    <property type="component" value="Unassembled WGS sequence"/>
</dbReference>
<dbReference type="Pfam" id="PF00795">
    <property type="entry name" value="CN_hydrolase"/>
    <property type="match status" value="1"/>
</dbReference>
<feature type="domain" description="CN hydrolase" evidence="2">
    <location>
        <begin position="40"/>
        <end position="312"/>
    </location>
</feature>
<dbReference type="PROSITE" id="PS50263">
    <property type="entry name" value="CN_HYDROLASE"/>
    <property type="match status" value="1"/>
</dbReference>
<dbReference type="PANTHER" id="PTHR46044:SF1">
    <property type="entry name" value="CN HYDROLASE DOMAIN-CONTAINING PROTEIN"/>
    <property type="match status" value="1"/>
</dbReference>
<dbReference type="GO" id="GO:0003824">
    <property type="term" value="F:catalytic activity"/>
    <property type="evidence" value="ECO:0007669"/>
    <property type="project" value="InterPro"/>
</dbReference>
<evidence type="ECO:0000256" key="1">
    <source>
        <dbReference type="ARBA" id="ARBA00008129"/>
    </source>
</evidence>
<proteinExistence type="inferred from homology"/>
<dbReference type="InterPro" id="IPR003010">
    <property type="entry name" value="C-N_Hydrolase"/>
</dbReference>
<dbReference type="CDD" id="cd07564">
    <property type="entry name" value="nitrilases_CHs"/>
    <property type="match status" value="1"/>
</dbReference>
<sequence length="341" mass="38234">MAAKAIFLKNGTLPDVYYIHDLLHTNKKGVGTMKNLVKNCKMALIQAAPIIFDKTATLDKTIKKIMDAGKKGAQFIVFPESYIPCYPYGMTFGFTTGSRTEEGRTDWKRYYDNSVIVPSADTERIGKAAAAVHAYVSIGITERDAVSCTLYCTNLIFSPEGALIAKHRKIKPTGAERYIWGDSHDPDTYFPVIDTPWGPVGSLICWENYMPLARAALYQKGVSIYLAPNTNDNPEWQDTIKHIAIEGHCYVINVNQYFTKTMYPADLHCIEELAVLKNDICIGGSCVIDPRGHYVNEPVWNIEETICVDLDMDTVPMSRMEFDAAGHYSRPDILELVVHED</sequence>
<dbReference type="AlphaFoldDB" id="A0A1H0AYC1"/>
<evidence type="ECO:0000313" key="4">
    <source>
        <dbReference type="Proteomes" id="UP000199309"/>
    </source>
</evidence>
<keyword evidence="4" id="KW-1185">Reference proteome</keyword>
<gene>
    <name evidence="3" type="ORF">SAMN05660299_02621</name>
</gene>
<dbReference type="STRING" id="349095.SAMN05660299_02621"/>
<accession>A0A1H0AYC1</accession>